<evidence type="ECO:0000256" key="1">
    <source>
        <dbReference type="ARBA" id="ARBA00022553"/>
    </source>
</evidence>
<accession>A0A850T4P9</accession>
<dbReference type="Pfam" id="PF00072">
    <property type="entry name" value="Response_reg"/>
    <property type="match status" value="1"/>
</dbReference>
<organism evidence="4 5">
    <name type="scientific">Desulfobacter latus</name>
    <dbReference type="NCBI Taxonomy" id="2292"/>
    <lineage>
        <taxon>Bacteria</taxon>
        <taxon>Pseudomonadati</taxon>
        <taxon>Thermodesulfobacteriota</taxon>
        <taxon>Desulfobacteria</taxon>
        <taxon>Desulfobacterales</taxon>
        <taxon>Desulfobacteraceae</taxon>
        <taxon>Desulfobacter</taxon>
    </lineage>
</organism>
<feature type="domain" description="Response regulatory" evidence="3">
    <location>
        <begin position="4"/>
        <end position="122"/>
    </location>
</feature>
<dbReference type="EMBL" id="JACADJ010000005">
    <property type="protein sequence ID" value="NWH03815.1"/>
    <property type="molecule type" value="Genomic_DNA"/>
</dbReference>
<reference evidence="4 5" key="1">
    <citation type="submission" date="2020-06" db="EMBL/GenBank/DDBJ databases">
        <title>High-quality draft genome of sulfate reducer Desulfobacter latus type strain AcrS2 isolated from marine sediment.</title>
        <authorList>
            <person name="Hoppe M."/>
            <person name="Larsen C.K."/>
            <person name="Marshall I.P.G."/>
            <person name="Schramm A."/>
            <person name="Marietou A.G."/>
        </authorList>
    </citation>
    <scope>NUCLEOTIDE SEQUENCE [LARGE SCALE GENOMIC DNA]</scope>
    <source>
        <strain evidence="4 5">AcRS2</strain>
    </source>
</reference>
<evidence type="ECO:0000313" key="5">
    <source>
        <dbReference type="Proteomes" id="UP000553343"/>
    </source>
</evidence>
<dbReference type="AlphaFoldDB" id="A0A850T4P9"/>
<feature type="modified residue" description="4-aspartylphosphate" evidence="2">
    <location>
        <position position="57"/>
    </location>
</feature>
<dbReference type="InterPro" id="IPR050595">
    <property type="entry name" value="Bact_response_regulator"/>
</dbReference>
<dbReference type="RefSeq" id="WP_178365274.1">
    <property type="nucleotide sequence ID" value="NZ_JACADJ010000005.1"/>
</dbReference>
<dbReference type="PANTHER" id="PTHR44591:SF24">
    <property type="entry name" value="PROTEIN-GLUTAMATE METHYLESTERASE_PROTEIN-GLUTAMINE GLUTAMINASE 1"/>
    <property type="match status" value="1"/>
</dbReference>
<dbReference type="InterPro" id="IPR011006">
    <property type="entry name" value="CheY-like_superfamily"/>
</dbReference>
<dbReference type="GO" id="GO:0000160">
    <property type="term" value="P:phosphorelay signal transduction system"/>
    <property type="evidence" value="ECO:0007669"/>
    <property type="project" value="InterPro"/>
</dbReference>
<evidence type="ECO:0000256" key="2">
    <source>
        <dbReference type="PROSITE-ProRule" id="PRU00169"/>
    </source>
</evidence>
<name>A0A850T4P9_9BACT</name>
<dbReference type="Gene3D" id="3.40.50.2300">
    <property type="match status" value="1"/>
</dbReference>
<evidence type="ECO:0000259" key="3">
    <source>
        <dbReference type="PROSITE" id="PS50110"/>
    </source>
</evidence>
<dbReference type="SMART" id="SM00448">
    <property type="entry name" value="REC"/>
    <property type="match status" value="1"/>
</dbReference>
<proteinExistence type="predicted"/>
<dbReference type="Proteomes" id="UP000553343">
    <property type="component" value="Unassembled WGS sequence"/>
</dbReference>
<comment type="caution">
    <text evidence="4">The sequence shown here is derived from an EMBL/GenBank/DDBJ whole genome shotgun (WGS) entry which is preliminary data.</text>
</comment>
<dbReference type="InterPro" id="IPR001789">
    <property type="entry name" value="Sig_transdc_resp-reg_receiver"/>
</dbReference>
<dbReference type="SUPFAM" id="SSF52172">
    <property type="entry name" value="CheY-like"/>
    <property type="match status" value="1"/>
</dbReference>
<keyword evidence="1 2" id="KW-0597">Phosphoprotein</keyword>
<evidence type="ECO:0000313" key="4">
    <source>
        <dbReference type="EMBL" id="NWH03815.1"/>
    </source>
</evidence>
<sequence length="156" mass="17179">MGFSILLVDDSKFIRKGIAKELSNILADKTLNLTEAANGKEALEHLFTTSFDLVLLDLTMPEKNGYEVLEALKEKGIRTNIIVLTADIQPEAEKIVKKLGALAYIKKERPLNMKPLQDILTSIGILSTTPRLKTEGLEKAPKLTSLSASSTTLDRK</sequence>
<dbReference type="PROSITE" id="PS50110">
    <property type="entry name" value="RESPONSE_REGULATORY"/>
    <property type="match status" value="1"/>
</dbReference>
<protein>
    <submittedName>
        <fullName evidence="4">Response regulator</fullName>
    </submittedName>
</protein>
<keyword evidence="5" id="KW-1185">Reference proteome</keyword>
<gene>
    <name evidence="4" type="ORF">HXW94_02210</name>
</gene>
<dbReference type="PANTHER" id="PTHR44591">
    <property type="entry name" value="STRESS RESPONSE REGULATOR PROTEIN 1"/>
    <property type="match status" value="1"/>
</dbReference>